<protein>
    <recommendedName>
        <fullName evidence="1">Helix-turn-helix domain-containing protein</fullName>
    </recommendedName>
</protein>
<evidence type="ECO:0000313" key="2">
    <source>
        <dbReference type="EMBL" id="KLD97825.1"/>
    </source>
</evidence>
<dbReference type="EMBL" id="JAIQ01000141">
    <property type="protein sequence ID" value="KLD97825.1"/>
    <property type="molecule type" value="Genomic_DNA"/>
</dbReference>
<accession>A0A0G9JUH8</accession>
<gene>
    <name evidence="2" type="ORF">AA20_10295</name>
</gene>
<comment type="caution">
    <text evidence="2">The sequence shown here is derived from an EMBL/GenBank/DDBJ whole genome shotgun (WGS) entry which is preliminary data.</text>
</comment>
<dbReference type="Proteomes" id="UP000035514">
    <property type="component" value="Unassembled WGS sequence"/>
</dbReference>
<proteinExistence type="predicted"/>
<dbReference type="InterPro" id="IPR009061">
    <property type="entry name" value="DNA-bd_dom_put_sf"/>
</dbReference>
<evidence type="ECO:0000259" key="1">
    <source>
        <dbReference type="Pfam" id="PF12728"/>
    </source>
</evidence>
<feature type="domain" description="Helix-turn-helix" evidence="1">
    <location>
        <begin position="25"/>
        <end position="74"/>
    </location>
</feature>
<dbReference type="Pfam" id="PF12728">
    <property type="entry name" value="HTH_17"/>
    <property type="match status" value="1"/>
</dbReference>
<organism evidence="2 3">
    <name type="scientific">Aliarcobacter butzleri L348</name>
    <dbReference type="NCBI Taxonomy" id="1447256"/>
    <lineage>
        <taxon>Bacteria</taxon>
        <taxon>Pseudomonadati</taxon>
        <taxon>Campylobacterota</taxon>
        <taxon>Epsilonproteobacteria</taxon>
        <taxon>Campylobacterales</taxon>
        <taxon>Arcobacteraceae</taxon>
        <taxon>Aliarcobacter</taxon>
    </lineage>
</organism>
<evidence type="ECO:0000313" key="3">
    <source>
        <dbReference type="Proteomes" id="UP000035514"/>
    </source>
</evidence>
<reference evidence="2 3" key="1">
    <citation type="submission" date="2014-01" db="EMBL/GenBank/DDBJ databases">
        <title>Development of a Comparative Genomic Fingerprinting Assay for High Resolution Genotyping of Arcobacter butzleri.</title>
        <authorList>
            <person name="Webb A.L."/>
            <person name="Inglis G.D."/>
            <person name="Kruczkiewicz P."/>
            <person name="Selinger L.B."/>
            <person name="Taboada E.N."/>
        </authorList>
    </citation>
    <scope>NUCLEOTIDE SEQUENCE [LARGE SCALE GENOMIC DNA]</scope>
    <source>
        <strain evidence="2 3">L348</strain>
    </source>
</reference>
<dbReference type="SUPFAM" id="SSF46955">
    <property type="entry name" value="Putative DNA-binding domain"/>
    <property type="match status" value="1"/>
</dbReference>
<name>A0A0G9JUH8_9BACT</name>
<dbReference type="AlphaFoldDB" id="A0A0G9JUH8"/>
<dbReference type="RefSeq" id="WP_046997182.1">
    <property type="nucleotide sequence ID" value="NZ_JAIQ01000141.1"/>
</dbReference>
<sequence length="79" mass="8917">MSLEERIKEIIEDINSLGYKDKINLNSSEVAKVLGVSPSSIDNYRKQGIAIDYIELGGRYIYPKRALAEFLARNIIKTA</sequence>
<dbReference type="InterPro" id="IPR041657">
    <property type="entry name" value="HTH_17"/>
</dbReference>
<dbReference type="PATRIC" id="fig|1447256.3.peg.2010"/>